<gene>
    <name evidence="1" type="ORF">CDAR_35791</name>
</gene>
<comment type="caution">
    <text evidence="1">The sequence shown here is derived from an EMBL/GenBank/DDBJ whole genome shotgun (WGS) entry which is preliminary data.</text>
</comment>
<dbReference type="AlphaFoldDB" id="A0AAV4VC66"/>
<reference evidence="1 2" key="1">
    <citation type="submission" date="2021-06" db="EMBL/GenBank/DDBJ databases">
        <title>Caerostris darwini draft genome.</title>
        <authorList>
            <person name="Kono N."/>
            <person name="Arakawa K."/>
        </authorList>
    </citation>
    <scope>NUCLEOTIDE SEQUENCE [LARGE SCALE GENOMIC DNA]</scope>
</reference>
<sequence>MGFDNRLQFSPSVASAADMRRESTELELIRPVPHQCGSHGNTTPYLYPLLPGQKVKEGVAGTRLFLPADQCGPHYLAPKWRRVHHYLNGFPRRSSLQFLISAANYPDLIRPPAPCRGH</sequence>
<proteinExistence type="predicted"/>
<dbReference type="EMBL" id="BPLQ01012768">
    <property type="protein sequence ID" value="GIY67707.1"/>
    <property type="molecule type" value="Genomic_DNA"/>
</dbReference>
<accession>A0AAV4VC66</accession>
<evidence type="ECO:0000313" key="2">
    <source>
        <dbReference type="Proteomes" id="UP001054837"/>
    </source>
</evidence>
<name>A0AAV4VC66_9ARAC</name>
<protein>
    <submittedName>
        <fullName evidence="1">Uncharacterized protein</fullName>
    </submittedName>
</protein>
<organism evidence="1 2">
    <name type="scientific">Caerostris darwini</name>
    <dbReference type="NCBI Taxonomy" id="1538125"/>
    <lineage>
        <taxon>Eukaryota</taxon>
        <taxon>Metazoa</taxon>
        <taxon>Ecdysozoa</taxon>
        <taxon>Arthropoda</taxon>
        <taxon>Chelicerata</taxon>
        <taxon>Arachnida</taxon>
        <taxon>Araneae</taxon>
        <taxon>Araneomorphae</taxon>
        <taxon>Entelegynae</taxon>
        <taxon>Araneoidea</taxon>
        <taxon>Araneidae</taxon>
        <taxon>Caerostris</taxon>
    </lineage>
</organism>
<evidence type="ECO:0000313" key="1">
    <source>
        <dbReference type="EMBL" id="GIY67707.1"/>
    </source>
</evidence>
<dbReference type="Proteomes" id="UP001054837">
    <property type="component" value="Unassembled WGS sequence"/>
</dbReference>
<keyword evidence="2" id="KW-1185">Reference proteome</keyword>